<organism evidence="10 11">
    <name type="scientific">Allohahella marinimesophila</name>
    <dbReference type="NCBI Taxonomy" id="1054972"/>
    <lineage>
        <taxon>Bacteria</taxon>
        <taxon>Pseudomonadati</taxon>
        <taxon>Pseudomonadota</taxon>
        <taxon>Gammaproteobacteria</taxon>
        <taxon>Oceanospirillales</taxon>
        <taxon>Hahellaceae</taxon>
        <taxon>Allohahella</taxon>
    </lineage>
</organism>
<dbReference type="NCBIfam" id="NF000801">
    <property type="entry name" value="PRK00055.1-3"/>
    <property type="match status" value="1"/>
</dbReference>
<comment type="cofactor">
    <cofactor evidence="8">
        <name>Zn(2+)</name>
        <dbReference type="ChEBI" id="CHEBI:29105"/>
    </cofactor>
    <text evidence="8">Binds 2 Zn(2+) ions.</text>
</comment>
<evidence type="ECO:0000256" key="4">
    <source>
        <dbReference type="ARBA" id="ARBA00022723"/>
    </source>
</evidence>
<comment type="function">
    <text evidence="8">Zinc phosphodiesterase, which displays some tRNA 3'-processing endonuclease activity. Probably involved in tRNA maturation, by removing a 3'-trailer from precursor tRNA.</text>
</comment>
<comment type="subunit">
    <text evidence="1 8">Homodimer.</text>
</comment>
<feature type="binding site" evidence="8">
    <location>
        <position position="66"/>
    </location>
    <ligand>
        <name>Zn(2+)</name>
        <dbReference type="ChEBI" id="CHEBI:29105"/>
        <label>2</label>
        <note>catalytic</note>
    </ligand>
</feature>
<evidence type="ECO:0000256" key="1">
    <source>
        <dbReference type="ARBA" id="ARBA00011738"/>
    </source>
</evidence>
<evidence type="ECO:0000259" key="9">
    <source>
        <dbReference type="SMART" id="SM00849"/>
    </source>
</evidence>
<feature type="binding site" evidence="8">
    <location>
        <position position="64"/>
    </location>
    <ligand>
        <name>Zn(2+)</name>
        <dbReference type="ChEBI" id="CHEBI:29105"/>
        <label>1</label>
        <note>catalytic</note>
    </ligand>
</feature>
<dbReference type="EMBL" id="BAABBO010000001">
    <property type="protein sequence ID" value="GAA3945588.1"/>
    <property type="molecule type" value="Genomic_DNA"/>
</dbReference>
<feature type="binding site" evidence="8">
    <location>
        <position position="211"/>
    </location>
    <ligand>
        <name>Zn(2+)</name>
        <dbReference type="ChEBI" id="CHEBI:29105"/>
        <label>2</label>
        <note>catalytic</note>
    </ligand>
</feature>
<dbReference type="PANTHER" id="PTHR46018:SF2">
    <property type="entry name" value="ZINC PHOSPHODIESTERASE ELAC PROTEIN 1"/>
    <property type="match status" value="1"/>
</dbReference>
<dbReference type="Gene3D" id="3.60.15.10">
    <property type="entry name" value="Ribonuclease Z/Hydroxyacylglutathione hydrolase-like"/>
    <property type="match status" value="1"/>
</dbReference>
<evidence type="ECO:0000256" key="2">
    <source>
        <dbReference type="ARBA" id="ARBA00022694"/>
    </source>
</evidence>
<dbReference type="CDD" id="cd07717">
    <property type="entry name" value="RNaseZ_ZiPD-like_MBL-fold"/>
    <property type="match status" value="1"/>
</dbReference>
<evidence type="ECO:0000256" key="5">
    <source>
        <dbReference type="ARBA" id="ARBA00022759"/>
    </source>
</evidence>
<keyword evidence="7 8" id="KW-0862">Zinc</keyword>
<dbReference type="RefSeq" id="WP_344802180.1">
    <property type="nucleotide sequence ID" value="NZ_BAABBO010000001.1"/>
</dbReference>
<keyword evidence="6 8" id="KW-0378">Hydrolase</keyword>
<keyword evidence="11" id="KW-1185">Reference proteome</keyword>
<comment type="similarity">
    <text evidence="8">Belongs to the RNase Z family.</text>
</comment>
<evidence type="ECO:0000256" key="8">
    <source>
        <dbReference type="HAMAP-Rule" id="MF_01818"/>
    </source>
</evidence>
<feature type="binding site" evidence="8">
    <location>
        <position position="140"/>
    </location>
    <ligand>
        <name>Zn(2+)</name>
        <dbReference type="ChEBI" id="CHEBI:29105"/>
        <label>1</label>
        <note>catalytic</note>
    </ligand>
</feature>
<comment type="caution">
    <text evidence="10">The sequence shown here is derived from an EMBL/GenBank/DDBJ whole genome shotgun (WGS) entry which is preliminary data.</text>
</comment>
<dbReference type="Pfam" id="PF23023">
    <property type="entry name" value="Anti-Pycsar_Apyc1"/>
    <property type="match status" value="1"/>
</dbReference>
<dbReference type="EC" id="3.1.26.11" evidence="8"/>
<keyword evidence="2 8" id="KW-0819">tRNA processing</keyword>
<gene>
    <name evidence="8" type="primary">rnz</name>
    <name evidence="10" type="ORF">GCM10022278_00960</name>
</gene>
<feature type="binding site" evidence="8">
    <location>
        <position position="270"/>
    </location>
    <ligand>
        <name>Zn(2+)</name>
        <dbReference type="ChEBI" id="CHEBI:29105"/>
        <label>2</label>
        <note>catalytic</note>
    </ligand>
</feature>
<feature type="active site" description="Proton acceptor" evidence="8">
    <location>
        <position position="66"/>
    </location>
</feature>
<proteinExistence type="inferred from homology"/>
<dbReference type="PANTHER" id="PTHR46018">
    <property type="entry name" value="ZINC PHOSPHODIESTERASE ELAC PROTEIN 1"/>
    <property type="match status" value="1"/>
</dbReference>
<keyword evidence="3 8" id="KW-0540">Nuclease</keyword>
<evidence type="ECO:0000256" key="3">
    <source>
        <dbReference type="ARBA" id="ARBA00022722"/>
    </source>
</evidence>
<reference evidence="11" key="1">
    <citation type="journal article" date="2019" name="Int. J. Syst. Evol. Microbiol.">
        <title>The Global Catalogue of Microorganisms (GCM) 10K type strain sequencing project: providing services to taxonomists for standard genome sequencing and annotation.</title>
        <authorList>
            <consortium name="The Broad Institute Genomics Platform"/>
            <consortium name="The Broad Institute Genome Sequencing Center for Infectious Disease"/>
            <person name="Wu L."/>
            <person name="Ma J."/>
        </authorList>
    </citation>
    <scope>NUCLEOTIDE SEQUENCE [LARGE SCALE GENOMIC DNA]</scope>
    <source>
        <strain evidence="11">JCM 17555</strain>
    </source>
</reference>
<comment type="catalytic activity">
    <reaction evidence="8">
        <text>Endonucleolytic cleavage of RNA, removing extra 3' nucleotides from tRNA precursor, generating 3' termini of tRNAs. A 3'-hydroxy group is left at the tRNA terminus and a 5'-phosphoryl group is left at the trailer molecule.</text>
        <dbReference type="EC" id="3.1.26.11"/>
    </reaction>
</comment>
<dbReference type="InterPro" id="IPR001279">
    <property type="entry name" value="Metallo-B-lactamas"/>
</dbReference>
<dbReference type="SUPFAM" id="SSF56281">
    <property type="entry name" value="Metallo-hydrolase/oxidoreductase"/>
    <property type="match status" value="1"/>
</dbReference>
<feature type="binding site" evidence="8">
    <location>
        <position position="62"/>
    </location>
    <ligand>
        <name>Zn(2+)</name>
        <dbReference type="ChEBI" id="CHEBI:29105"/>
        <label>1</label>
        <note>catalytic</note>
    </ligand>
</feature>
<evidence type="ECO:0000313" key="11">
    <source>
        <dbReference type="Proteomes" id="UP001501337"/>
    </source>
</evidence>
<dbReference type="Proteomes" id="UP001501337">
    <property type="component" value="Unassembled WGS sequence"/>
</dbReference>
<feature type="binding site" evidence="8">
    <location>
        <position position="67"/>
    </location>
    <ligand>
        <name>Zn(2+)</name>
        <dbReference type="ChEBI" id="CHEBI:29105"/>
        <label>2</label>
        <note>catalytic</note>
    </ligand>
</feature>
<keyword evidence="4 8" id="KW-0479">Metal-binding</keyword>
<dbReference type="HAMAP" id="MF_01818">
    <property type="entry name" value="RNase_Z_BN"/>
    <property type="match status" value="1"/>
</dbReference>
<evidence type="ECO:0000313" key="10">
    <source>
        <dbReference type="EMBL" id="GAA3945588.1"/>
    </source>
</evidence>
<evidence type="ECO:0000256" key="6">
    <source>
        <dbReference type="ARBA" id="ARBA00022801"/>
    </source>
</evidence>
<accession>A0ABP7NFR3</accession>
<dbReference type="InterPro" id="IPR013471">
    <property type="entry name" value="RNase_Z/BN"/>
</dbReference>
<feature type="binding site" evidence="8">
    <location>
        <position position="211"/>
    </location>
    <ligand>
        <name>Zn(2+)</name>
        <dbReference type="ChEBI" id="CHEBI:29105"/>
        <label>1</label>
        <note>catalytic</note>
    </ligand>
</feature>
<evidence type="ECO:0000256" key="7">
    <source>
        <dbReference type="ARBA" id="ARBA00022833"/>
    </source>
</evidence>
<name>A0ABP7NFR3_9GAMM</name>
<protein>
    <recommendedName>
        <fullName evidence="8">Ribonuclease Z</fullName>
        <shortName evidence="8">RNase Z</shortName>
        <ecNumber evidence="8">3.1.26.11</ecNumber>
    </recommendedName>
    <alternativeName>
        <fullName evidence="8">tRNA 3 endonuclease</fullName>
    </alternativeName>
    <alternativeName>
        <fullName evidence="8">tRNase Z</fullName>
    </alternativeName>
</protein>
<dbReference type="SMART" id="SM00849">
    <property type="entry name" value="Lactamase_B"/>
    <property type="match status" value="1"/>
</dbReference>
<keyword evidence="5 8" id="KW-0255">Endonuclease</keyword>
<dbReference type="InterPro" id="IPR036866">
    <property type="entry name" value="RibonucZ/Hydroxyglut_hydro"/>
</dbReference>
<feature type="domain" description="Metallo-beta-lactamase" evidence="9">
    <location>
        <begin position="18"/>
        <end position="242"/>
    </location>
</feature>
<sequence length="334" mass="36993">MELIFLGTSAGTPTLRRNVSGAAIRRQHAKRWYLVDCGEGTQHRILKTPLSLYTLDAIFITHVHGDHCFGLPGLLASASMSGRTEPMRIYAPPAIEQFIRVAIDTSQSWLSYEIEFIPITQAQQDLDCGDFTVDVTELSHRVPSFAYGFTEKPGQRKLNVKKLRADQVPAGPDWGLIHQGKDVTLADGRLLRSNEYLLPEPKRRKIIICGDNDTPDCLADSAKTAEVVVHEATYTEDVAQALKFDPQHSTAQAIAAFAEAAAVKNLVLTHFSSRFQQIGRGPRTMAEIEAEARACYSGHLHLANDLHRFRLDAEGRLERFIQPDTTTASEDAAS</sequence>